<dbReference type="RefSeq" id="WP_034969330.1">
    <property type="nucleotide sequence ID" value="NZ_CP012542.1"/>
</dbReference>
<dbReference type="PANTHER" id="PTHR34984">
    <property type="entry name" value="CARBON STORAGE REGULATOR"/>
    <property type="match status" value="1"/>
</dbReference>
<dbReference type="Pfam" id="PF02599">
    <property type="entry name" value="CsrA"/>
    <property type="match status" value="1"/>
</dbReference>
<dbReference type="GO" id="GO:0006109">
    <property type="term" value="P:regulation of carbohydrate metabolic process"/>
    <property type="evidence" value="ECO:0007669"/>
    <property type="project" value="InterPro"/>
</dbReference>
<gene>
    <name evidence="4 5" type="primary">csrA</name>
    <name evidence="5" type="ORF">CMUC_1733</name>
</gene>
<comment type="similarity">
    <text evidence="4">Belongs to the CsrA/RsmA family.</text>
</comment>
<dbReference type="Gene3D" id="2.60.40.4380">
    <property type="entry name" value="Translational regulator CsrA"/>
    <property type="match status" value="1"/>
</dbReference>
<keyword evidence="4" id="KW-1005">Bacterial flagellum biogenesis</keyword>
<dbReference type="EMBL" id="CP012542">
    <property type="protein sequence ID" value="QCD45482.1"/>
    <property type="molecule type" value="Genomic_DNA"/>
</dbReference>
<dbReference type="GO" id="GO:0006402">
    <property type="term" value="P:mRNA catabolic process"/>
    <property type="evidence" value="ECO:0007669"/>
    <property type="project" value="InterPro"/>
</dbReference>
<name>A0A6G5QIN2_9BACT</name>
<dbReference type="GO" id="GO:0048027">
    <property type="term" value="F:mRNA 5'-UTR binding"/>
    <property type="evidence" value="ECO:0007669"/>
    <property type="project" value="UniProtKB-UniRule"/>
</dbReference>
<sequence>MLILSRKENEEILLGNDIKVVVVGIGKGVVKIGIEAPKNMMVLRSELANEIKAKNTEANVSVADESLAELSQKFKK</sequence>
<dbReference type="PANTHER" id="PTHR34984:SF1">
    <property type="entry name" value="CARBON STORAGE REGULATOR"/>
    <property type="match status" value="1"/>
</dbReference>
<keyword evidence="3 4" id="KW-0694">RNA-binding</keyword>
<dbReference type="SUPFAM" id="SSF117130">
    <property type="entry name" value="CsrA-like"/>
    <property type="match status" value="1"/>
</dbReference>
<dbReference type="AlphaFoldDB" id="A0A6G5QIN2"/>
<dbReference type="InterPro" id="IPR036107">
    <property type="entry name" value="CsrA_sf"/>
</dbReference>
<keyword evidence="1 4" id="KW-0963">Cytoplasm</keyword>
<protein>
    <recommendedName>
        <fullName evidence="4">Translational regulator CsrA</fullName>
    </recommendedName>
</protein>
<evidence type="ECO:0000256" key="4">
    <source>
        <dbReference type="HAMAP-Rule" id="MF_00167"/>
    </source>
</evidence>
<dbReference type="InterPro" id="IPR003751">
    <property type="entry name" value="CsrA"/>
</dbReference>
<comment type="subcellular location">
    <subcellularLocation>
        <location evidence="4">Cytoplasm</location>
    </subcellularLocation>
</comment>
<comment type="function">
    <text evidence="4">A translational regulator that binds mRNA to regulate translation initiation and/or mRNA stability. Usually binds in the 5'-UTR at or near the Shine-Dalgarno sequence preventing ribosome-binding, thus repressing translation. Its main target seems to be the major flagellin gene, while its function is anatagonized by FliW.</text>
</comment>
<accession>A0A6G5QIN2</accession>
<dbReference type="HAMAP" id="MF_00167">
    <property type="entry name" value="CsrA"/>
    <property type="match status" value="1"/>
</dbReference>
<evidence type="ECO:0000256" key="2">
    <source>
        <dbReference type="ARBA" id="ARBA00022845"/>
    </source>
</evidence>
<dbReference type="Proteomes" id="UP000503264">
    <property type="component" value="Chromosome"/>
</dbReference>
<evidence type="ECO:0000313" key="6">
    <source>
        <dbReference type="Proteomes" id="UP000503264"/>
    </source>
</evidence>
<dbReference type="GO" id="GO:0045947">
    <property type="term" value="P:negative regulation of translational initiation"/>
    <property type="evidence" value="ECO:0007669"/>
    <property type="project" value="UniProtKB-UniRule"/>
</dbReference>
<dbReference type="GO" id="GO:1902208">
    <property type="term" value="P:regulation of bacterial-type flagellum assembly"/>
    <property type="evidence" value="ECO:0007669"/>
    <property type="project" value="UniProtKB-UniRule"/>
</dbReference>
<dbReference type="GO" id="GO:0005829">
    <property type="term" value="C:cytosol"/>
    <property type="evidence" value="ECO:0007669"/>
    <property type="project" value="TreeGrafter"/>
</dbReference>
<dbReference type="NCBIfam" id="TIGR00202">
    <property type="entry name" value="csrA"/>
    <property type="match status" value="1"/>
</dbReference>
<dbReference type="GO" id="GO:0044781">
    <property type="term" value="P:bacterial-type flagellum organization"/>
    <property type="evidence" value="ECO:0007669"/>
    <property type="project" value="UniProtKB-KW"/>
</dbReference>
<evidence type="ECO:0000313" key="5">
    <source>
        <dbReference type="EMBL" id="QCD45482.1"/>
    </source>
</evidence>
<comment type="subunit">
    <text evidence="4">Homodimer; the beta-strands of each monomer intercalate to form a hydrophobic core, while the alpha-helices form wings that extend away from the core.</text>
</comment>
<organism evidence="5 6">
    <name type="scientific">Campylobacter mucosalis CCUG 21559</name>
    <dbReference type="NCBI Taxonomy" id="1032067"/>
    <lineage>
        <taxon>Bacteria</taxon>
        <taxon>Pseudomonadati</taxon>
        <taxon>Campylobacterota</taxon>
        <taxon>Epsilonproteobacteria</taxon>
        <taxon>Campylobacterales</taxon>
        <taxon>Campylobacteraceae</taxon>
        <taxon>Campylobacter</taxon>
    </lineage>
</organism>
<keyword evidence="6" id="KW-1185">Reference proteome</keyword>
<keyword evidence="2 4" id="KW-0810">Translation regulation</keyword>
<proteinExistence type="inferred from homology"/>
<keyword evidence="4" id="KW-0678">Repressor</keyword>
<evidence type="ECO:0000256" key="1">
    <source>
        <dbReference type="ARBA" id="ARBA00022490"/>
    </source>
</evidence>
<reference evidence="5 6" key="1">
    <citation type="submission" date="2016-07" db="EMBL/GenBank/DDBJ databases">
        <title>Comparative genomics of the Campylobacter concisus group.</title>
        <authorList>
            <person name="Miller W.G."/>
            <person name="Yee E."/>
            <person name="Chapman M.H."/>
            <person name="Huynh S."/>
            <person name="Bono J.L."/>
            <person name="On S.L.W."/>
            <person name="StLeger J."/>
            <person name="Foster G."/>
            <person name="Parker C.T."/>
        </authorList>
    </citation>
    <scope>NUCLEOTIDE SEQUENCE [LARGE SCALE GENOMIC DNA]</scope>
    <source>
        <strain evidence="5 6">CCUG 21559</strain>
    </source>
</reference>
<evidence type="ECO:0000256" key="3">
    <source>
        <dbReference type="ARBA" id="ARBA00022884"/>
    </source>
</evidence>